<keyword evidence="6" id="KW-0255">Endonuclease</keyword>
<dbReference type="Pfam" id="PF00075">
    <property type="entry name" value="RNase_H"/>
    <property type="match status" value="1"/>
</dbReference>
<proteinExistence type="inferred from homology"/>
<evidence type="ECO:0000256" key="6">
    <source>
        <dbReference type="ARBA" id="ARBA00022759"/>
    </source>
</evidence>
<comment type="catalytic activity">
    <reaction evidence="1">
        <text>Endonucleolytic cleavage to 5'-phosphomonoester.</text>
        <dbReference type="EC" id="3.1.26.4"/>
    </reaction>
</comment>
<keyword evidence="4" id="KW-0540">Nuclease</keyword>
<name>M2RRN7_CERS8</name>
<dbReference type="SUPFAM" id="SSF53098">
    <property type="entry name" value="Ribonuclease H-like"/>
    <property type="match status" value="1"/>
</dbReference>
<evidence type="ECO:0000256" key="3">
    <source>
        <dbReference type="ARBA" id="ARBA00012180"/>
    </source>
</evidence>
<evidence type="ECO:0000256" key="1">
    <source>
        <dbReference type="ARBA" id="ARBA00000077"/>
    </source>
</evidence>
<dbReference type="InterPro" id="IPR036397">
    <property type="entry name" value="RNaseH_sf"/>
</dbReference>
<evidence type="ECO:0000313" key="10">
    <source>
        <dbReference type="Proteomes" id="UP000016930"/>
    </source>
</evidence>
<dbReference type="STRING" id="914234.M2RRN7"/>
<dbReference type="HOGENOM" id="CLU_030894_4_0_1"/>
<sequence>MSQPVVDAEGVVGRRFQFCPWIEGWAEGQDDFMITCPRCSEFAARCCQHYKYESEKSCHHYRIVFTDGACLSNGKSHATAGIGSAIGATDAEFHQWSIPIDDSVDCFPKQSNQRAELLAAIYGLRLLSDARSNGDVEDDHEHETAQVLSGHMEDKPYWVVTTDSEYVVKGMTEWLPRWKVWCLLFSPILVPICENLTYAQSVNLFF</sequence>
<comment type="similarity">
    <text evidence="2">Belongs to the RNase H family.</text>
</comment>
<evidence type="ECO:0000256" key="7">
    <source>
        <dbReference type="ARBA" id="ARBA00022801"/>
    </source>
</evidence>
<dbReference type="PANTHER" id="PTHR10642">
    <property type="entry name" value="RIBONUCLEASE H1"/>
    <property type="match status" value="1"/>
</dbReference>
<protein>
    <recommendedName>
        <fullName evidence="3">ribonuclease H</fullName>
        <ecNumber evidence="3">3.1.26.4</ecNumber>
    </recommendedName>
</protein>
<keyword evidence="5" id="KW-0479">Metal-binding</keyword>
<keyword evidence="10" id="KW-1185">Reference proteome</keyword>
<evidence type="ECO:0000256" key="4">
    <source>
        <dbReference type="ARBA" id="ARBA00022722"/>
    </source>
</evidence>
<dbReference type="PANTHER" id="PTHR10642:SF26">
    <property type="entry name" value="RIBONUCLEASE H1"/>
    <property type="match status" value="1"/>
</dbReference>
<dbReference type="GO" id="GO:0046872">
    <property type="term" value="F:metal ion binding"/>
    <property type="evidence" value="ECO:0007669"/>
    <property type="project" value="UniProtKB-KW"/>
</dbReference>
<dbReference type="InterPro" id="IPR050092">
    <property type="entry name" value="RNase_H"/>
</dbReference>
<dbReference type="AlphaFoldDB" id="M2RRN7"/>
<dbReference type="PROSITE" id="PS50879">
    <property type="entry name" value="RNASE_H_1"/>
    <property type="match status" value="1"/>
</dbReference>
<evidence type="ECO:0000259" key="8">
    <source>
        <dbReference type="PROSITE" id="PS50879"/>
    </source>
</evidence>
<keyword evidence="7" id="KW-0378">Hydrolase</keyword>
<gene>
    <name evidence="9" type="ORF">CERSUDRAFT_91866</name>
</gene>
<evidence type="ECO:0000313" key="9">
    <source>
        <dbReference type="EMBL" id="EMD41107.1"/>
    </source>
</evidence>
<dbReference type="Proteomes" id="UP000016930">
    <property type="component" value="Unassembled WGS sequence"/>
</dbReference>
<reference evidence="9 10" key="1">
    <citation type="journal article" date="2012" name="Proc. Natl. Acad. Sci. U.S.A.">
        <title>Comparative genomics of Ceriporiopsis subvermispora and Phanerochaete chrysosporium provide insight into selective ligninolysis.</title>
        <authorList>
            <person name="Fernandez-Fueyo E."/>
            <person name="Ruiz-Duenas F.J."/>
            <person name="Ferreira P."/>
            <person name="Floudas D."/>
            <person name="Hibbett D.S."/>
            <person name="Canessa P."/>
            <person name="Larrondo L.F."/>
            <person name="James T.Y."/>
            <person name="Seelenfreund D."/>
            <person name="Lobos S."/>
            <person name="Polanco R."/>
            <person name="Tello M."/>
            <person name="Honda Y."/>
            <person name="Watanabe T."/>
            <person name="Watanabe T."/>
            <person name="Ryu J.S."/>
            <person name="Kubicek C.P."/>
            <person name="Schmoll M."/>
            <person name="Gaskell J."/>
            <person name="Hammel K.E."/>
            <person name="St John F.J."/>
            <person name="Vanden Wymelenberg A."/>
            <person name="Sabat G."/>
            <person name="Splinter BonDurant S."/>
            <person name="Syed K."/>
            <person name="Yadav J.S."/>
            <person name="Doddapaneni H."/>
            <person name="Subramanian V."/>
            <person name="Lavin J.L."/>
            <person name="Oguiza J.A."/>
            <person name="Perez G."/>
            <person name="Pisabarro A.G."/>
            <person name="Ramirez L."/>
            <person name="Santoyo F."/>
            <person name="Master E."/>
            <person name="Coutinho P.M."/>
            <person name="Henrissat B."/>
            <person name="Lombard V."/>
            <person name="Magnuson J.K."/>
            <person name="Kuees U."/>
            <person name="Hori C."/>
            <person name="Igarashi K."/>
            <person name="Samejima M."/>
            <person name="Held B.W."/>
            <person name="Barry K.W."/>
            <person name="LaButti K.M."/>
            <person name="Lapidus A."/>
            <person name="Lindquist E.A."/>
            <person name="Lucas S.M."/>
            <person name="Riley R."/>
            <person name="Salamov A.A."/>
            <person name="Hoffmeister D."/>
            <person name="Schwenk D."/>
            <person name="Hadar Y."/>
            <person name="Yarden O."/>
            <person name="de Vries R.P."/>
            <person name="Wiebenga A."/>
            <person name="Stenlid J."/>
            <person name="Eastwood D."/>
            <person name="Grigoriev I.V."/>
            <person name="Berka R.M."/>
            <person name="Blanchette R.A."/>
            <person name="Kersten P."/>
            <person name="Martinez A.T."/>
            <person name="Vicuna R."/>
            <person name="Cullen D."/>
        </authorList>
    </citation>
    <scope>NUCLEOTIDE SEQUENCE [LARGE SCALE GENOMIC DNA]</scope>
    <source>
        <strain evidence="9 10">B</strain>
    </source>
</reference>
<evidence type="ECO:0000256" key="2">
    <source>
        <dbReference type="ARBA" id="ARBA00005300"/>
    </source>
</evidence>
<dbReference type="OrthoDB" id="407198at2759"/>
<feature type="domain" description="RNase H type-1" evidence="8">
    <location>
        <begin position="58"/>
        <end position="206"/>
    </location>
</feature>
<dbReference type="GO" id="GO:0043137">
    <property type="term" value="P:DNA replication, removal of RNA primer"/>
    <property type="evidence" value="ECO:0007669"/>
    <property type="project" value="TreeGrafter"/>
</dbReference>
<dbReference type="EMBL" id="KB445792">
    <property type="protein sequence ID" value="EMD41107.1"/>
    <property type="molecule type" value="Genomic_DNA"/>
</dbReference>
<dbReference type="GO" id="GO:0004523">
    <property type="term" value="F:RNA-DNA hybrid ribonuclease activity"/>
    <property type="evidence" value="ECO:0007669"/>
    <property type="project" value="UniProtKB-EC"/>
</dbReference>
<dbReference type="InterPro" id="IPR002156">
    <property type="entry name" value="RNaseH_domain"/>
</dbReference>
<dbReference type="EC" id="3.1.26.4" evidence="3"/>
<evidence type="ECO:0000256" key="5">
    <source>
        <dbReference type="ARBA" id="ARBA00022723"/>
    </source>
</evidence>
<dbReference type="InterPro" id="IPR012337">
    <property type="entry name" value="RNaseH-like_sf"/>
</dbReference>
<organism evidence="9 10">
    <name type="scientific">Ceriporiopsis subvermispora (strain B)</name>
    <name type="common">White-rot fungus</name>
    <name type="synonym">Gelatoporia subvermispora</name>
    <dbReference type="NCBI Taxonomy" id="914234"/>
    <lineage>
        <taxon>Eukaryota</taxon>
        <taxon>Fungi</taxon>
        <taxon>Dikarya</taxon>
        <taxon>Basidiomycota</taxon>
        <taxon>Agaricomycotina</taxon>
        <taxon>Agaricomycetes</taxon>
        <taxon>Polyporales</taxon>
        <taxon>Gelatoporiaceae</taxon>
        <taxon>Gelatoporia</taxon>
    </lineage>
</organism>
<accession>M2RRN7</accession>
<dbReference type="GO" id="GO:0003676">
    <property type="term" value="F:nucleic acid binding"/>
    <property type="evidence" value="ECO:0007669"/>
    <property type="project" value="InterPro"/>
</dbReference>
<dbReference type="Gene3D" id="3.30.420.10">
    <property type="entry name" value="Ribonuclease H-like superfamily/Ribonuclease H"/>
    <property type="match status" value="1"/>
</dbReference>